<evidence type="ECO:0000313" key="1">
    <source>
        <dbReference type="EMBL" id="CDR94140.1"/>
    </source>
</evidence>
<name>A0A061D8R8_BABBI</name>
<dbReference type="VEuPathDB" id="PiroplasmaDB:BBBOND_0104490"/>
<dbReference type="EMBL" id="LK391707">
    <property type="protein sequence ID" value="CDR94140.1"/>
    <property type="molecule type" value="Genomic_DNA"/>
</dbReference>
<organism evidence="1 2">
    <name type="scientific">Babesia bigemina</name>
    <dbReference type="NCBI Taxonomy" id="5866"/>
    <lineage>
        <taxon>Eukaryota</taxon>
        <taxon>Sar</taxon>
        <taxon>Alveolata</taxon>
        <taxon>Apicomplexa</taxon>
        <taxon>Aconoidasida</taxon>
        <taxon>Piroplasmida</taxon>
        <taxon>Babesiidae</taxon>
        <taxon>Babesia</taxon>
    </lineage>
</organism>
<dbReference type="KEGG" id="bbig:BBBOND_0104490"/>
<evidence type="ECO:0000313" key="2">
    <source>
        <dbReference type="Proteomes" id="UP000033188"/>
    </source>
</evidence>
<reference evidence="2" key="1">
    <citation type="journal article" date="2014" name="Nucleic Acids Res.">
        <title>The evolutionary dynamics of variant antigen genes in Babesia reveal a history of genomic innovation underlying host-parasite interaction.</title>
        <authorList>
            <person name="Jackson A.P."/>
            <person name="Otto T.D."/>
            <person name="Darby A."/>
            <person name="Ramaprasad A."/>
            <person name="Xia D."/>
            <person name="Echaide I.E."/>
            <person name="Farber M."/>
            <person name="Gahlot S."/>
            <person name="Gamble J."/>
            <person name="Gupta D."/>
            <person name="Gupta Y."/>
            <person name="Jackson L."/>
            <person name="Malandrin L."/>
            <person name="Malas T.B."/>
            <person name="Moussa E."/>
            <person name="Nair M."/>
            <person name="Reid A.J."/>
            <person name="Sanders M."/>
            <person name="Sharma J."/>
            <person name="Tracey A."/>
            <person name="Quail M.A."/>
            <person name="Weir W."/>
            <person name="Wastling J.M."/>
            <person name="Hall N."/>
            <person name="Willadsen P."/>
            <person name="Lingelbach K."/>
            <person name="Shiels B."/>
            <person name="Tait A."/>
            <person name="Berriman M."/>
            <person name="Allred D.R."/>
            <person name="Pain A."/>
        </authorList>
    </citation>
    <scope>NUCLEOTIDE SEQUENCE [LARGE SCALE GENOMIC DNA]</scope>
    <source>
        <strain evidence="2">Bond</strain>
    </source>
</reference>
<dbReference type="RefSeq" id="XP_012766326.1">
    <property type="nucleotide sequence ID" value="XM_012910872.1"/>
</dbReference>
<sequence length="68" mass="7966">MSKKYANISDPVISCKRLSEAVVKVCRYPNGKKMGLWMQYITTRQHPNRVLLQTLHNTDNYVTIRAER</sequence>
<proteinExistence type="predicted"/>
<keyword evidence="2" id="KW-1185">Reference proteome</keyword>
<gene>
    <name evidence="1" type="ORF">BBBOND_0104490</name>
</gene>
<protein>
    <submittedName>
        <fullName evidence="1">Uncharacterized protein</fullName>
    </submittedName>
</protein>
<accession>A0A061D8R8</accession>
<dbReference type="Proteomes" id="UP000033188">
    <property type="component" value="Chromosome 1"/>
</dbReference>
<dbReference type="AlphaFoldDB" id="A0A061D8R8"/>
<dbReference type="GeneID" id="24562681"/>